<dbReference type="PROSITE" id="PS50812">
    <property type="entry name" value="PWWP"/>
    <property type="match status" value="1"/>
</dbReference>
<protein>
    <recommendedName>
        <fullName evidence="2">PWWP domain-containing protein</fullName>
    </recommendedName>
</protein>
<name>A0AAD3TBZ9_NEPGR</name>
<dbReference type="PANTHER" id="PTHR42851:SF19">
    <property type="entry name" value="PWWP DOMAIN-CONTAINING PROTEIN 2-RELATED"/>
    <property type="match status" value="1"/>
</dbReference>
<dbReference type="PANTHER" id="PTHR42851">
    <property type="entry name" value="ALDOLASE-RELATED"/>
    <property type="match status" value="1"/>
</dbReference>
<comment type="caution">
    <text evidence="3">The sequence shown here is derived from an EMBL/GenBank/DDBJ whole genome shotgun (WGS) entry which is preliminary data.</text>
</comment>
<feature type="region of interest" description="Disordered" evidence="1">
    <location>
        <begin position="693"/>
        <end position="731"/>
    </location>
</feature>
<evidence type="ECO:0000313" key="3">
    <source>
        <dbReference type="EMBL" id="GMH26408.1"/>
    </source>
</evidence>
<feature type="domain" description="PWWP" evidence="2">
    <location>
        <begin position="244"/>
        <end position="308"/>
    </location>
</feature>
<dbReference type="EMBL" id="BSYO01000031">
    <property type="protein sequence ID" value="GMH26408.1"/>
    <property type="molecule type" value="Genomic_DNA"/>
</dbReference>
<dbReference type="SMART" id="SM00293">
    <property type="entry name" value="PWWP"/>
    <property type="match status" value="1"/>
</dbReference>
<keyword evidence="4" id="KW-1185">Reference proteome</keyword>
<dbReference type="Proteomes" id="UP001279734">
    <property type="component" value="Unassembled WGS sequence"/>
</dbReference>
<gene>
    <name evidence="3" type="ORF">Nepgr_028251</name>
</gene>
<sequence length="830" mass="92970">MSFPVSNGFGVGENMCFDAIGGRFDERGLETQKSSVKVHGGRQRAVEESEVGGDVDGWVRFDGHGNEGDEKVPEKRASVLKYNFGADSSTVGGSMNRIASVSANSDLEAIENLRNESEFAIAKESKDDGFSRGVKAVGDNDLFPCTEQNLYQNVSRNQAVEAEMKTTMGNERAAGVNLVVDLNSCIIDLNSCIGMDEDFELEDQRGLSISDCTAVNAMVDKHEADIEAQGDRRTKNGEEFCFRDSDLVWGKVRSHPWWPGQIFQPWDASEIAEMHFRPNRYLVAYFGDQTFAWIEGIKLKQFWPHFSQMEKQSNSEAFQHSVNCALEEAHRRVEFSLSCCCVSEDVYNKIKTQIVLNAGIREQSSIRQGGDKFLTALSFEPMKLVDCVKALAKSPCVEVNRLELVTIHAQLSSFYRWKGHYFMAEFLVSDELLVNEVDASVFVEEGDIGEVIEDSLAHKTKLVSGDSYNRGRKERRLADVMKGLNPKTHKEDKGKPGRLTPFRGAVDVRPQDEKQYLEVEEGIRKVASQINSPSYVKTWKTKSFAWQSKRERTVPPLEYSSSDEKLSQLRLSARDPLRGYSFLSCMVSFFWGFRKSVVEDNQNSLMQAGLVEKASAGNSKKRSRLPTSEFIQMTASTKKSKKTGSKSGVSEKFKLEVAEDSYWTDRIISVPEEAAFLGKENEMEAFHGKENEIEAFPDPPTLDGKSSGHLDSEQETGSMNLTTETSGQNNYKSEEISPTALILNFSDSDSIPSASKLHRIFSCYGSLLESETEVLKKSKRVKVVFERYPDAETAFSSSGKFRTFGPSLISYRLNCSPILRKDPIHPLNAR</sequence>
<feature type="compositionally biased region" description="Polar residues" evidence="1">
    <location>
        <begin position="715"/>
        <end position="731"/>
    </location>
</feature>
<dbReference type="SUPFAM" id="SSF63748">
    <property type="entry name" value="Tudor/PWWP/MBT"/>
    <property type="match status" value="1"/>
</dbReference>
<evidence type="ECO:0000259" key="2">
    <source>
        <dbReference type="PROSITE" id="PS50812"/>
    </source>
</evidence>
<dbReference type="CDD" id="cd05162">
    <property type="entry name" value="PWWP"/>
    <property type="match status" value="1"/>
</dbReference>
<proteinExistence type="predicted"/>
<dbReference type="Pfam" id="PF00855">
    <property type="entry name" value="PWWP"/>
    <property type="match status" value="1"/>
</dbReference>
<reference evidence="3" key="1">
    <citation type="submission" date="2023-05" db="EMBL/GenBank/DDBJ databases">
        <title>Nepenthes gracilis genome sequencing.</title>
        <authorList>
            <person name="Fukushima K."/>
        </authorList>
    </citation>
    <scope>NUCLEOTIDE SEQUENCE</scope>
    <source>
        <strain evidence="3">SING2019-196</strain>
    </source>
</reference>
<dbReference type="InterPro" id="IPR000313">
    <property type="entry name" value="PWWP_dom"/>
</dbReference>
<dbReference type="AlphaFoldDB" id="A0AAD3TBZ9"/>
<dbReference type="Gene3D" id="2.30.30.140">
    <property type="match status" value="1"/>
</dbReference>
<dbReference type="InterPro" id="IPR053063">
    <property type="entry name" value="PWWP_domain_containing_PDP"/>
</dbReference>
<accession>A0AAD3TBZ9</accession>
<evidence type="ECO:0000256" key="1">
    <source>
        <dbReference type="SAM" id="MobiDB-lite"/>
    </source>
</evidence>
<evidence type="ECO:0000313" key="4">
    <source>
        <dbReference type="Proteomes" id="UP001279734"/>
    </source>
</evidence>
<organism evidence="3 4">
    <name type="scientific">Nepenthes gracilis</name>
    <name type="common">Slender pitcher plant</name>
    <dbReference type="NCBI Taxonomy" id="150966"/>
    <lineage>
        <taxon>Eukaryota</taxon>
        <taxon>Viridiplantae</taxon>
        <taxon>Streptophyta</taxon>
        <taxon>Embryophyta</taxon>
        <taxon>Tracheophyta</taxon>
        <taxon>Spermatophyta</taxon>
        <taxon>Magnoliopsida</taxon>
        <taxon>eudicotyledons</taxon>
        <taxon>Gunneridae</taxon>
        <taxon>Pentapetalae</taxon>
        <taxon>Caryophyllales</taxon>
        <taxon>Nepenthaceae</taxon>
        <taxon>Nepenthes</taxon>
    </lineage>
</organism>